<dbReference type="CDD" id="cd01335">
    <property type="entry name" value="Radical_SAM"/>
    <property type="match status" value="1"/>
</dbReference>
<feature type="binding site" evidence="12">
    <location>
        <position position="29"/>
    </location>
    <ligand>
        <name>[4Fe-4S] cluster</name>
        <dbReference type="ChEBI" id="CHEBI:49883"/>
        <label>1</label>
        <note>4Fe-4S-S-AdoMet</note>
    </ligand>
</feature>
<feature type="binding site" evidence="12">
    <location>
        <position position="199"/>
    </location>
    <ligand>
        <name>S-adenosyl-L-methionine</name>
        <dbReference type="ChEBI" id="CHEBI:59789"/>
    </ligand>
</feature>
<keyword evidence="9 12" id="KW-0501">Molybdenum cofactor biosynthesis</keyword>
<feature type="binding site" evidence="12">
    <location>
        <position position="75"/>
    </location>
    <ligand>
        <name>S-adenosyl-L-methionine</name>
        <dbReference type="ChEBI" id="CHEBI:59789"/>
    </ligand>
</feature>
<dbReference type="GO" id="GO:0051539">
    <property type="term" value="F:4 iron, 4 sulfur cluster binding"/>
    <property type="evidence" value="ECO:0007669"/>
    <property type="project" value="UniProtKB-UniRule"/>
</dbReference>
<comment type="pathway">
    <text evidence="12">Cofactor biosynthesis; molybdopterin biosynthesis.</text>
</comment>
<organism evidence="14 15">
    <name type="scientific">Ruegeria marisrubri</name>
    <dbReference type="NCBI Taxonomy" id="1685379"/>
    <lineage>
        <taxon>Bacteria</taxon>
        <taxon>Pseudomonadati</taxon>
        <taxon>Pseudomonadota</taxon>
        <taxon>Alphaproteobacteria</taxon>
        <taxon>Rhodobacterales</taxon>
        <taxon>Roseobacteraceae</taxon>
        <taxon>Ruegeria</taxon>
    </lineage>
</organism>
<feature type="binding site" evidence="12">
    <location>
        <position position="262"/>
    </location>
    <ligand>
        <name>[4Fe-4S] cluster</name>
        <dbReference type="ChEBI" id="CHEBI:49883"/>
        <label>2</label>
        <note>4Fe-4S-substrate</note>
    </ligand>
</feature>
<keyword evidence="15" id="KW-1185">Reference proteome</keyword>
<dbReference type="RefSeq" id="WP_068347100.1">
    <property type="nucleotide sequence ID" value="NZ_LQBQ01000023.1"/>
</dbReference>
<comment type="similarity">
    <text evidence="12">Belongs to the radical SAM superfamily. MoaA family.</text>
</comment>
<keyword evidence="7 12" id="KW-0411">Iron-sulfur</keyword>
<dbReference type="GO" id="GO:0061799">
    <property type="term" value="F:cyclic pyranopterin monophosphate synthase activity"/>
    <property type="evidence" value="ECO:0007669"/>
    <property type="project" value="TreeGrafter"/>
</dbReference>
<feature type="binding site" evidence="12">
    <location>
        <position position="35"/>
    </location>
    <ligand>
        <name>S-adenosyl-L-methionine</name>
        <dbReference type="ChEBI" id="CHEBI:59789"/>
    </ligand>
</feature>
<dbReference type="InterPro" id="IPR010505">
    <property type="entry name" value="MoaA_twitch"/>
</dbReference>
<proteinExistence type="inferred from homology"/>
<keyword evidence="4 12" id="KW-0479">Metal-binding</keyword>
<comment type="caution">
    <text evidence="14">The sequence shown here is derived from an EMBL/GenBank/DDBJ whole genome shotgun (WGS) entry which is preliminary data.</text>
</comment>
<feature type="binding site" evidence="12">
    <location>
        <position position="105"/>
    </location>
    <ligand>
        <name>GTP</name>
        <dbReference type="ChEBI" id="CHEBI:37565"/>
    </ligand>
</feature>
<keyword evidence="10 12" id="KW-0456">Lyase</keyword>
<evidence type="ECO:0000256" key="2">
    <source>
        <dbReference type="ARBA" id="ARBA00022485"/>
    </source>
</evidence>
<evidence type="ECO:0000256" key="8">
    <source>
        <dbReference type="ARBA" id="ARBA00023134"/>
    </source>
</evidence>
<dbReference type="SFLD" id="SFLDG01067">
    <property type="entry name" value="SPASM/twitch_domain_containing"/>
    <property type="match status" value="1"/>
</dbReference>
<dbReference type="PROSITE" id="PS01305">
    <property type="entry name" value="MOAA_NIFB_PQQE"/>
    <property type="match status" value="1"/>
</dbReference>
<evidence type="ECO:0000256" key="3">
    <source>
        <dbReference type="ARBA" id="ARBA00022691"/>
    </source>
</evidence>
<evidence type="ECO:0000256" key="1">
    <source>
        <dbReference type="ARBA" id="ARBA00012167"/>
    </source>
</evidence>
<evidence type="ECO:0000313" key="15">
    <source>
        <dbReference type="Proteomes" id="UP000053791"/>
    </source>
</evidence>
<dbReference type="InterPro" id="IPR058240">
    <property type="entry name" value="rSAM_sf"/>
</dbReference>
<dbReference type="Pfam" id="PF04055">
    <property type="entry name" value="Radical_SAM"/>
    <property type="match status" value="1"/>
</dbReference>
<feature type="binding site" evidence="12">
    <location>
        <position position="279"/>
    </location>
    <ligand>
        <name>[4Fe-4S] cluster</name>
        <dbReference type="ChEBI" id="CHEBI:49883"/>
        <label>2</label>
        <note>4Fe-4S-substrate</note>
    </ligand>
</feature>
<dbReference type="NCBIfam" id="TIGR02666">
    <property type="entry name" value="moaA"/>
    <property type="match status" value="1"/>
</dbReference>
<dbReference type="Proteomes" id="UP000053791">
    <property type="component" value="Unassembled WGS sequence"/>
</dbReference>
<dbReference type="OrthoDB" id="9763993at2"/>
<dbReference type="GO" id="GO:1904047">
    <property type="term" value="F:S-adenosyl-L-methionine binding"/>
    <property type="evidence" value="ECO:0007669"/>
    <property type="project" value="UniProtKB-UniRule"/>
</dbReference>
<dbReference type="AlphaFoldDB" id="A0A0X3TU40"/>
<evidence type="ECO:0000256" key="10">
    <source>
        <dbReference type="ARBA" id="ARBA00023239"/>
    </source>
</evidence>
<dbReference type="InterPro" id="IPR007197">
    <property type="entry name" value="rSAM"/>
</dbReference>
<dbReference type="STRING" id="1685379.AVO45_08540"/>
<keyword evidence="3 12" id="KW-0949">S-adenosyl-L-methionine</keyword>
<evidence type="ECO:0000256" key="9">
    <source>
        <dbReference type="ARBA" id="ARBA00023150"/>
    </source>
</evidence>
<evidence type="ECO:0000256" key="4">
    <source>
        <dbReference type="ARBA" id="ARBA00022723"/>
    </source>
</evidence>
<dbReference type="InterPro" id="IPR013483">
    <property type="entry name" value="MoaA"/>
</dbReference>
<feature type="binding site" evidence="12">
    <location>
        <position position="71"/>
    </location>
    <ligand>
        <name>GTP</name>
        <dbReference type="ChEBI" id="CHEBI:37565"/>
    </ligand>
</feature>
<feature type="binding site" evidence="12">
    <location>
        <position position="165"/>
    </location>
    <ligand>
        <name>GTP</name>
        <dbReference type="ChEBI" id="CHEBI:37565"/>
    </ligand>
</feature>
<dbReference type="PANTHER" id="PTHR22960:SF0">
    <property type="entry name" value="MOLYBDENUM COFACTOR BIOSYNTHESIS PROTEIN 1"/>
    <property type="match status" value="1"/>
</dbReference>
<comment type="function">
    <text evidence="12">Catalyzes the cyclization of GTP to (8S)-3',8-cyclo-7,8-dihydroguanosine 5'-triphosphate.</text>
</comment>
<reference evidence="15" key="1">
    <citation type="submission" date="2015-12" db="EMBL/GenBank/DDBJ databases">
        <authorList>
            <person name="Zhang G."/>
            <person name="Stingl U."/>
        </authorList>
    </citation>
    <scope>NUCLEOTIDE SEQUENCE [LARGE SCALE GENOMIC DNA]</scope>
    <source>
        <strain evidence="15">ZGT118</strain>
    </source>
</reference>
<evidence type="ECO:0000313" key="14">
    <source>
        <dbReference type="EMBL" id="KUJ78006.1"/>
    </source>
</evidence>
<keyword evidence="8 12" id="KW-0342">GTP-binding</keyword>
<dbReference type="SUPFAM" id="SSF102114">
    <property type="entry name" value="Radical SAM enzymes"/>
    <property type="match status" value="1"/>
</dbReference>
<dbReference type="CDD" id="cd21117">
    <property type="entry name" value="Twitch_MoaA"/>
    <property type="match status" value="1"/>
</dbReference>
<dbReference type="InterPro" id="IPR040064">
    <property type="entry name" value="MoaA-like"/>
</dbReference>
<dbReference type="InterPro" id="IPR000385">
    <property type="entry name" value="MoaA_NifB_PqqE_Fe-S-bd_CS"/>
</dbReference>
<feature type="binding site" evidence="12">
    <location>
        <position position="129"/>
    </location>
    <ligand>
        <name>S-adenosyl-L-methionine</name>
        <dbReference type="ChEBI" id="CHEBI:59789"/>
    </ligand>
</feature>
<dbReference type="EMBL" id="LQBQ01000023">
    <property type="protein sequence ID" value="KUJ78006.1"/>
    <property type="molecule type" value="Genomic_DNA"/>
</dbReference>
<evidence type="ECO:0000256" key="11">
    <source>
        <dbReference type="ARBA" id="ARBA00048697"/>
    </source>
</evidence>
<dbReference type="Gene3D" id="3.20.20.70">
    <property type="entry name" value="Aldolase class I"/>
    <property type="match status" value="1"/>
</dbReference>
<evidence type="ECO:0000256" key="5">
    <source>
        <dbReference type="ARBA" id="ARBA00022741"/>
    </source>
</evidence>
<protein>
    <recommendedName>
        <fullName evidence="1 12">GTP 3',8-cyclase</fullName>
        <ecNumber evidence="1 12">4.1.99.22</ecNumber>
    </recommendedName>
    <alternativeName>
        <fullName evidence="12">Molybdenum cofactor biosynthesis protein A</fullName>
    </alternativeName>
</protein>
<dbReference type="InterPro" id="IPR050105">
    <property type="entry name" value="MoCo_biosynth_MoaA/MoaC"/>
</dbReference>
<evidence type="ECO:0000259" key="13">
    <source>
        <dbReference type="PROSITE" id="PS51918"/>
    </source>
</evidence>
<dbReference type="UniPathway" id="UPA00344"/>
<dbReference type="GO" id="GO:0006777">
    <property type="term" value="P:Mo-molybdopterin cofactor biosynthetic process"/>
    <property type="evidence" value="ECO:0007669"/>
    <property type="project" value="UniProtKB-UniRule"/>
</dbReference>
<keyword evidence="5 12" id="KW-0547">Nucleotide-binding</keyword>
<dbReference type="SFLD" id="SFLDG01386">
    <property type="entry name" value="main_SPASM_domain-containing"/>
    <property type="match status" value="1"/>
</dbReference>
<dbReference type="SMART" id="SM00729">
    <property type="entry name" value="Elp3"/>
    <property type="match status" value="1"/>
</dbReference>
<comment type="subunit">
    <text evidence="12">Monomer and homodimer.</text>
</comment>
<evidence type="ECO:0000256" key="12">
    <source>
        <dbReference type="HAMAP-Rule" id="MF_01225"/>
    </source>
</evidence>
<name>A0A0X3TU40_9RHOB</name>
<dbReference type="SFLD" id="SFLDS00029">
    <property type="entry name" value="Radical_SAM"/>
    <property type="match status" value="1"/>
</dbReference>
<gene>
    <name evidence="12" type="primary">moaA</name>
    <name evidence="14" type="ORF">AVO45_08540</name>
</gene>
<dbReference type="PANTHER" id="PTHR22960">
    <property type="entry name" value="MOLYBDOPTERIN COFACTOR SYNTHESIS PROTEIN A"/>
    <property type="match status" value="1"/>
</dbReference>
<keyword evidence="2 12" id="KW-0004">4Fe-4S</keyword>
<accession>A0A0X3TU40</accession>
<feature type="binding site" evidence="12">
    <location>
        <position position="265"/>
    </location>
    <ligand>
        <name>[4Fe-4S] cluster</name>
        <dbReference type="ChEBI" id="CHEBI:49883"/>
        <label>2</label>
        <note>4Fe-4S-substrate</note>
    </ligand>
</feature>
<feature type="binding site" evidence="12">
    <location>
        <begin position="267"/>
        <end position="269"/>
    </location>
    <ligand>
        <name>GTP</name>
        <dbReference type="ChEBI" id="CHEBI:37565"/>
    </ligand>
</feature>
<sequence length="335" mass="37316">MPLDTTPAPLTDGFGRVVSYLRLSVTDRCDLRCTYCMAEKMTFLPKRDLLSLEELARLSDLFIRHGVRKLRITGGEPLLRRDVMDLFRDLSRHLRSGALDELTLTTNGTLLARHAEDLAKCGVRRVNVSLDTLDSQRYREITRLGDIRRVLAGIDAAREAGLKVKLNTVASRGAFEREVDDLIRFAHGRGMDLTLIEEMPLGETGLNRSESVLSLQSLRADLARRWMLTPERHDSGGPARYLRVAETGGRLGLISPMSCNFCALCNRVRLSCTGRLYTCMGDEGSVDLRAPLRRSEVAALAAIRTAILMKPERHRFDLARMAAPAVSRHMSALGG</sequence>
<dbReference type="Pfam" id="PF06463">
    <property type="entry name" value="Mob_synth_C"/>
    <property type="match status" value="1"/>
</dbReference>
<feature type="binding site" evidence="12">
    <location>
        <position position="33"/>
    </location>
    <ligand>
        <name>[4Fe-4S] cluster</name>
        <dbReference type="ChEBI" id="CHEBI:49883"/>
        <label>1</label>
        <note>4Fe-4S-S-AdoMet</note>
    </ligand>
</feature>
<dbReference type="SFLD" id="SFLDG01383">
    <property type="entry name" value="cyclic_pyranopterin_phosphate"/>
    <property type="match status" value="1"/>
</dbReference>
<dbReference type="PROSITE" id="PS51918">
    <property type="entry name" value="RADICAL_SAM"/>
    <property type="match status" value="1"/>
</dbReference>
<feature type="binding site" evidence="12">
    <location>
        <position position="36"/>
    </location>
    <ligand>
        <name>[4Fe-4S] cluster</name>
        <dbReference type="ChEBI" id="CHEBI:49883"/>
        <label>1</label>
        <note>4Fe-4S-S-AdoMet</note>
    </ligand>
</feature>
<evidence type="ECO:0000256" key="7">
    <source>
        <dbReference type="ARBA" id="ARBA00023014"/>
    </source>
</evidence>
<dbReference type="EC" id="4.1.99.22" evidence="1 12"/>
<dbReference type="GO" id="GO:0005525">
    <property type="term" value="F:GTP binding"/>
    <property type="evidence" value="ECO:0007669"/>
    <property type="project" value="UniProtKB-UniRule"/>
</dbReference>
<comment type="cofactor">
    <cofactor evidence="12">
        <name>[4Fe-4S] cluster</name>
        <dbReference type="ChEBI" id="CHEBI:49883"/>
    </cofactor>
    <text evidence="12">Binds 2 [4Fe-4S] clusters. Binds 1 [4Fe-4S] cluster coordinated with 3 cysteines and an exchangeable S-adenosyl-L-methionine and 1 [4Fe-4S] cluster coordinated with 3 cysteines and the GTP-derived substrate.</text>
</comment>
<comment type="catalytic activity">
    <reaction evidence="11 12">
        <text>GTP + AH2 + S-adenosyl-L-methionine = (8S)-3',8-cyclo-7,8-dihydroguanosine 5'-triphosphate + 5'-deoxyadenosine + L-methionine + A + H(+)</text>
        <dbReference type="Rhea" id="RHEA:49576"/>
        <dbReference type="ChEBI" id="CHEBI:13193"/>
        <dbReference type="ChEBI" id="CHEBI:15378"/>
        <dbReference type="ChEBI" id="CHEBI:17319"/>
        <dbReference type="ChEBI" id="CHEBI:17499"/>
        <dbReference type="ChEBI" id="CHEBI:37565"/>
        <dbReference type="ChEBI" id="CHEBI:57844"/>
        <dbReference type="ChEBI" id="CHEBI:59789"/>
        <dbReference type="ChEBI" id="CHEBI:131766"/>
        <dbReference type="EC" id="4.1.99.22"/>
    </reaction>
</comment>
<dbReference type="InterPro" id="IPR013785">
    <property type="entry name" value="Aldolase_TIM"/>
</dbReference>
<dbReference type="HAMAP" id="MF_01225_B">
    <property type="entry name" value="MoaA_B"/>
    <property type="match status" value="1"/>
</dbReference>
<keyword evidence="6 12" id="KW-0408">Iron</keyword>
<dbReference type="InterPro" id="IPR006638">
    <property type="entry name" value="Elp3/MiaA/NifB-like_rSAM"/>
</dbReference>
<evidence type="ECO:0000256" key="6">
    <source>
        <dbReference type="ARBA" id="ARBA00023004"/>
    </source>
</evidence>
<feature type="domain" description="Radical SAM core" evidence="13">
    <location>
        <begin position="13"/>
        <end position="239"/>
    </location>
</feature>
<feature type="binding site" evidence="12">
    <location>
        <position position="22"/>
    </location>
    <ligand>
        <name>GTP</name>
        <dbReference type="ChEBI" id="CHEBI:37565"/>
    </ligand>
</feature>
<dbReference type="GO" id="GO:0046872">
    <property type="term" value="F:metal ion binding"/>
    <property type="evidence" value="ECO:0007669"/>
    <property type="project" value="UniProtKB-KW"/>
</dbReference>
<dbReference type="GO" id="GO:0061798">
    <property type="term" value="F:GTP 3',8'-cyclase activity"/>
    <property type="evidence" value="ECO:0007669"/>
    <property type="project" value="UniProtKB-UniRule"/>
</dbReference>